<evidence type="ECO:0000256" key="1">
    <source>
        <dbReference type="SAM" id="MobiDB-lite"/>
    </source>
</evidence>
<name>A0A9Q3EQK7_9BASI</name>
<feature type="compositionally biased region" description="Polar residues" evidence="1">
    <location>
        <begin position="14"/>
        <end position="26"/>
    </location>
</feature>
<dbReference type="Proteomes" id="UP000765509">
    <property type="component" value="Unassembled WGS sequence"/>
</dbReference>
<sequence length="159" mass="18907">MSESRNEKIVQCLPKTQPQTQGNLLDNTLYHGEDNKPDALLEKKPRFSSKYQDGDNMAYSEKEELKKLPEASSFPNFSGVGEYDHMKLIYYIYLLFIDAQSMPDYWITARLNTEFKGNATIWYTEMKEIYGIRNWPWWKSQKIQKYSHGPWIWQKTISF</sequence>
<protein>
    <submittedName>
        <fullName evidence="2">Uncharacterized protein</fullName>
    </submittedName>
</protein>
<organism evidence="2 3">
    <name type="scientific">Austropuccinia psidii MF-1</name>
    <dbReference type="NCBI Taxonomy" id="1389203"/>
    <lineage>
        <taxon>Eukaryota</taxon>
        <taxon>Fungi</taxon>
        <taxon>Dikarya</taxon>
        <taxon>Basidiomycota</taxon>
        <taxon>Pucciniomycotina</taxon>
        <taxon>Pucciniomycetes</taxon>
        <taxon>Pucciniales</taxon>
        <taxon>Sphaerophragmiaceae</taxon>
        <taxon>Austropuccinia</taxon>
    </lineage>
</organism>
<feature type="compositionally biased region" description="Basic and acidic residues" evidence="1">
    <location>
        <begin position="31"/>
        <end position="45"/>
    </location>
</feature>
<evidence type="ECO:0000313" key="2">
    <source>
        <dbReference type="EMBL" id="MBW0524242.1"/>
    </source>
</evidence>
<proteinExistence type="predicted"/>
<comment type="caution">
    <text evidence="2">The sequence shown here is derived from an EMBL/GenBank/DDBJ whole genome shotgun (WGS) entry which is preliminary data.</text>
</comment>
<accession>A0A9Q3EQK7</accession>
<keyword evidence="3" id="KW-1185">Reference proteome</keyword>
<dbReference type="AlphaFoldDB" id="A0A9Q3EQK7"/>
<gene>
    <name evidence="2" type="ORF">O181_063957</name>
</gene>
<evidence type="ECO:0000313" key="3">
    <source>
        <dbReference type="Proteomes" id="UP000765509"/>
    </source>
</evidence>
<reference evidence="2" key="1">
    <citation type="submission" date="2021-03" db="EMBL/GenBank/DDBJ databases">
        <title>Draft genome sequence of rust myrtle Austropuccinia psidii MF-1, a brazilian biotype.</title>
        <authorList>
            <person name="Quecine M.C."/>
            <person name="Pachon D.M.R."/>
            <person name="Bonatelli M.L."/>
            <person name="Correr F.H."/>
            <person name="Franceschini L.M."/>
            <person name="Leite T.F."/>
            <person name="Margarido G.R.A."/>
            <person name="Almeida C.A."/>
            <person name="Ferrarezi J.A."/>
            <person name="Labate C.A."/>
        </authorList>
    </citation>
    <scope>NUCLEOTIDE SEQUENCE</scope>
    <source>
        <strain evidence="2">MF-1</strain>
    </source>
</reference>
<feature type="region of interest" description="Disordered" evidence="1">
    <location>
        <begin position="1"/>
        <end position="53"/>
    </location>
</feature>
<dbReference type="EMBL" id="AVOT02030908">
    <property type="protein sequence ID" value="MBW0524242.1"/>
    <property type="molecule type" value="Genomic_DNA"/>
</dbReference>